<keyword evidence="2" id="KW-1185">Reference proteome</keyword>
<gene>
    <name evidence="1" type="ORF">BV22DRAFT_1191565</name>
</gene>
<accession>A0ACB8BWN2</accession>
<protein>
    <submittedName>
        <fullName evidence="1">NIF-domain-containing protein</fullName>
    </submittedName>
</protein>
<dbReference type="Proteomes" id="UP000790709">
    <property type="component" value="Unassembled WGS sequence"/>
</dbReference>
<evidence type="ECO:0000313" key="1">
    <source>
        <dbReference type="EMBL" id="KAH7930099.1"/>
    </source>
</evidence>
<reference evidence="1" key="1">
    <citation type="journal article" date="2021" name="New Phytol.">
        <title>Evolutionary innovations through gain and loss of genes in the ectomycorrhizal Boletales.</title>
        <authorList>
            <person name="Wu G."/>
            <person name="Miyauchi S."/>
            <person name="Morin E."/>
            <person name="Kuo A."/>
            <person name="Drula E."/>
            <person name="Varga T."/>
            <person name="Kohler A."/>
            <person name="Feng B."/>
            <person name="Cao Y."/>
            <person name="Lipzen A."/>
            <person name="Daum C."/>
            <person name="Hundley H."/>
            <person name="Pangilinan J."/>
            <person name="Johnson J."/>
            <person name="Barry K."/>
            <person name="LaButti K."/>
            <person name="Ng V."/>
            <person name="Ahrendt S."/>
            <person name="Min B."/>
            <person name="Choi I.G."/>
            <person name="Park H."/>
            <person name="Plett J.M."/>
            <person name="Magnuson J."/>
            <person name="Spatafora J.W."/>
            <person name="Nagy L.G."/>
            <person name="Henrissat B."/>
            <person name="Grigoriev I.V."/>
            <person name="Yang Z.L."/>
            <person name="Xu J."/>
            <person name="Martin F.M."/>
        </authorList>
    </citation>
    <scope>NUCLEOTIDE SEQUENCE</scope>
    <source>
        <strain evidence="1">KUC20120723A-06</strain>
    </source>
</reference>
<name>A0ACB8BWN2_9AGAM</name>
<evidence type="ECO:0000313" key="2">
    <source>
        <dbReference type="Proteomes" id="UP000790709"/>
    </source>
</evidence>
<organism evidence="1 2">
    <name type="scientific">Leucogyrophana mollusca</name>
    <dbReference type="NCBI Taxonomy" id="85980"/>
    <lineage>
        <taxon>Eukaryota</taxon>
        <taxon>Fungi</taxon>
        <taxon>Dikarya</taxon>
        <taxon>Basidiomycota</taxon>
        <taxon>Agaricomycotina</taxon>
        <taxon>Agaricomycetes</taxon>
        <taxon>Agaricomycetidae</taxon>
        <taxon>Boletales</taxon>
        <taxon>Boletales incertae sedis</taxon>
        <taxon>Leucogyrophana</taxon>
    </lineage>
</organism>
<sequence length="448" mass="49353">MNSLAYISRQFDVLASPRAPPSTPVDEQASFFQGSASSRKQSDGSLKRTSTWSTKSFLLPPSLESNIAGPSRPKRSYSSPSGFLSVPFVPKFTPTSTSETPIRSKQRFRVRSALRRFFLVKVFVLVWNTLCATWASWSPQEIGDKDKEAQFSEVSEASDTDMKQGPNDDTRVSLSEPQPPLHPLIPPLPSPPSPDIHSPIFQISPKTEVPPLPTPPPSPGPASPLPPALLPHPAALADNSSRSSTPNLTTRKTPFHFPKTLVLDLDETLIHSTSKPISYASGGLGLLGFSGFGRRNNGRTVEVVLGGRSTLYHVYKRPFVDYFLRKVSGWYTLVVFTASMQEYADPVIDWLDAGRGILAQRFFRESCTLLPNGSYTKDLSVIEQDLSRICLVDNSPISYRVNEANGIPIEGWTHDPSDEALLDLLPILDSLRFTSDVRRVLGIRGFSS</sequence>
<dbReference type="EMBL" id="MU266335">
    <property type="protein sequence ID" value="KAH7930099.1"/>
    <property type="molecule type" value="Genomic_DNA"/>
</dbReference>
<proteinExistence type="predicted"/>
<comment type="caution">
    <text evidence="1">The sequence shown here is derived from an EMBL/GenBank/DDBJ whole genome shotgun (WGS) entry which is preliminary data.</text>
</comment>